<evidence type="ECO:0000313" key="2">
    <source>
        <dbReference type="EMBL" id="PIR95000.1"/>
    </source>
</evidence>
<dbReference type="InterPro" id="IPR002575">
    <property type="entry name" value="Aminoglycoside_PTrfase"/>
</dbReference>
<dbReference type="SUPFAM" id="SSF56112">
    <property type="entry name" value="Protein kinase-like (PK-like)"/>
    <property type="match status" value="1"/>
</dbReference>
<gene>
    <name evidence="2" type="ORF">COT95_01090</name>
</gene>
<protein>
    <recommendedName>
        <fullName evidence="1">Aminoglycoside phosphotransferase domain-containing protein</fullName>
    </recommendedName>
</protein>
<dbReference type="Pfam" id="PF01636">
    <property type="entry name" value="APH"/>
    <property type="match status" value="1"/>
</dbReference>
<comment type="caution">
    <text evidence="2">The sequence shown here is derived from an EMBL/GenBank/DDBJ whole genome shotgun (WGS) entry which is preliminary data.</text>
</comment>
<dbReference type="AlphaFoldDB" id="A0A2H0V9J5"/>
<dbReference type="Proteomes" id="UP000228614">
    <property type="component" value="Unassembled WGS sequence"/>
</dbReference>
<reference evidence="3" key="1">
    <citation type="submission" date="2017-09" db="EMBL/GenBank/DDBJ databases">
        <title>Depth-based differentiation of microbial function through sediment-hosted aquifers and enrichment of novel symbionts in the deep terrestrial subsurface.</title>
        <authorList>
            <person name="Probst A.J."/>
            <person name="Ladd B."/>
            <person name="Jarett J.K."/>
            <person name="Geller-Mcgrath D.E."/>
            <person name="Sieber C.M.K."/>
            <person name="Emerson J.B."/>
            <person name="Anantharaman K."/>
            <person name="Thomas B.C."/>
            <person name="Malmstrom R."/>
            <person name="Stieglmeier M."/>
            <person name="Klingl A."/>
            <person name="Woyke T."/>
            <person name="Ryan C.M."/>
            <person name="Banfield J.F."/>
        </authorList>
    </citation>
    <scope>NUCLEOTIDE SEQUENCE [LARGE SCALE GENOMIC DNA]</scope>
</reference>
<feature type="domain" description="Aminoglycoside phosphotransferase" evidence="1">
    <location>
        <begin position="56"/>
        <end position="256"/>
    </location>
</feature>
<dbReference type="EMBL" id="PFAN01000062">
    <property type="protein sequence ID" value="PIR95000.1"/>
    <property type="molecule type" value="Genomic_DNA"/>
</dbReference>
<dbReference type="InterPro" id="IPR011009">
    <property type="entry name" value="Kinase-like_dom_sf"/>
</dbReference>
<accession>A0A2H0V9J5</accession>
<dbReference type="Gene3D" id="3.90.1200.10">
    <property type="match status" value="1"/>
</dbReference>
<organism evidence="2 3">
    <name type="scientific">Candidatus Falkowbacteria bacterium CG10_big_fil_rev_8_21_14_0_10_37_6</name>
    <dbReference type="NCBI Taxonomy" id="1974563"/>
    <lineage>
        <taxon>Bacteria</taxon>
        <taxon>Candidatus Falkowiibacteriota</taxon>
    </lineage>
</organism>
<name>A0A2H0V9J5_9BACT</name>
<proteinExistence type="predicted"/>
<evidence type="ECO:0000259" key="1">
    <source>
        <dbReference type="Pfam" id="PF01636"/>
    </source>
</evidence>
<sequence>MNIIHKLYDEKFVMDYFKKRILPVYPDFKSIKKIKIHGIKNNIWENTYHVVVGYETWFVDKEKKTKSLQLFCSAHSNEQRKNVYDSLKFLWSKSFSRGNLTIPHPLFYSQRFKGVFYRGIKGNNLYHYIRAKDLAEINKITEMAAKWFAKLHKLNTAGARNFNKKNSLIETTIPGAKHWLRSIEERQPKFHEIIKKIFDVLNKQEKQFLKSTPQRWLIHGDAHPENVIKISEKKIGIIDFTDLCLADFTRDIGSFLQQIEYMMDRHIEDKNEIINTKKIFLQSYFNASGIDINESMEKRIETYYHWTALRTTIFFLVKEYPEPERAQELIDKLRKNLAI</sequence>
<evidence type="ECO:0000313" key="3">
    <source>
        <dbReference type="Proteomes" id="UP000228614"/>
    </source>
</evidence>